<feature type="compositionally biased region" description="Low complexity" evidence="2">
    <location>
        <begin position="166"/>
        <end position="177"/>
    </location>
</feature>
<accession>A0ABR1NZ96</accession>
<feature type="coiled-coil region" evidence="1">
    <location>
        <begin position="339"/>
        <end position="373"/>
    </location>
</feature>
<sequence length="456" mass="49998">MGEEEEEEEEQIRVEVELDDEGNESPEDCGNVSQKIDLSGNENGGHGSMDQVICIPSSPSSASTDAIMPQNNIENEHVAMVNSAYEESLPVLLNTMSTATAGANAVANVTATVDPRTISGVSIYNTQQSQSSSSRALLPDLIPKPMPGRLTPPATFRSERSPGHTPPAASSQPSFFPDNRPRLSSHSSGHLLSADQPGISDAQPNITNIENGTANMDVVDMSSESDSSTQSLALENREVFMDTEEMCTATEITRQYVRFDKSAAELRAAILRQRALNAEYTKTIAQEREICSIALPRIGSRQRKITVAKDTIERRASVQESLEHALDCLIKEDATDPNADDLKKVVSAYKDSINRIKAEVTDMEDDLAATHNKLRCSEKGELAAARRLDQGIKMLETTVTQYNTAISKKGHWHRMATYVYMRPERSSKIMNSNSIMARGLREILVNLTNDQQEAAL</sequence>
<evidence type="ECO:0000313" key="3">
    <source>
        <dbReference type="EMBL" id="KAK7721436.1"/>
    </source>
</evidence>
<feature type="compositionally biased region" description="Acidic residues" evidence="2">
    <location>
        <begin position="17"/>
        <end position="27"/>
    </location>
</feature>
<feature type="region of interest" description="Disordered" evidence="2">
    <location>
        <begin position="1"/>
        <end position="45"/>
    </location>
</feature>
<feature type="compositionally biased region" description="Acidic residues" evidence="2">
    <location>
        <begin position="1"/>
        <end position="10"/>
    </location>
</feature>
<evidence type="ECO:0000256" key="2">
    <source>
        <dbReference type="SAM" id="MobiDB-lite"/>
    </source>
</evidence>
<evidence type="ECO:0000313" key="4">
    <source>
        <dbReference type="Proteomes" id="UP001430848"/>
    </source>
</evidence>
<name>A0ABR1NZ96_DIAER</name>
<feature type="compositionally biased region" description="Low complexity" evidence="2">
    <location>
        <begin position="184"/>
        <end position="193"/>
    </location>
</feature>
<protein>
    <submittedName>
        <fullName evidence="3">Uncharacterized protein</fullName>
    </submittedName>
</protein>
<evidence type="ECO:0000256" key="1">
    <source>
        <dbReference type="SAM" id="Coils"/>
    </source>
</evidence>
<proteinExistence type="predicted"/>
<dbReference type="EMBL" id="JAKNSF020000071">
    <property type="protein sequence ID" value="KAK7721436.1"/>
    <property type="molecule type" value="Genomic_DNA"/>
</dbReference>
<organism evidence="3 4">
    <name type="scientific">Diaporthe eres</name>
    <name type="common">Phomopsis oblonga</name>
    <dbReference type="NCBI Taxonomy" id="83184"/>
    <lineage>
        <taxon>Eukaryota</taxon>
        <taxon>Fungi</taxon>
        <taxon>Dikarya</taxon>
        <taxon>Ascomycota</taxon>
        <taxon>Pezizomycotina</taxon>
        <taxon>Sordariomycetes</taxon>
        <taxon>Sordariomycetidae</taxon>
        <taxon>Diaporthales</taxon>
        <taxon>Diaporthaceae</taxon>
        <taxon>Diaporthe</taxon>
        <taxon>Diaporthe eres species complex</taxon>
    </lineage>
</organism>
<keyword evidence="1" id="KW-0175">Coiled coil</keyword>
<dbReference type="Proteomes" id="UP001430848">
    <property type="component" value="Unassembled WGS sequence"/>
</dbReference>
<comment type="caution">
    <text evidence="3">The sequence shown here is derived from an EMBL/GenBank/DDBJ whole genome shotgun (WGS) entry which is preliminary data.</text>
</comment>
<gene>
    <name evidence="3" type="ORF">SLS63_009550</name>
</gene>
<feature type="region of interest" description="Disordered" evidence="2">
    <location>
        <begin position="124"/>
        <end position="201"/>
    </location>
</feature>
<reference evidence="3 4" key="1">
    <citation type="submission" date="2024-02" db="EMBL/GenBank/DDBJ databases">
        <title>De novo assembly and annotation of 12 fungi associated with fruit tree decline syndrome in Ontario, Canada.</title>
        <authorList>
            <person name="Sulman M."/>
            <person name="Ellouze W."/>
            <person name="Ilyukhin E."/>
        </authorList>
    </citation>
    <scope>NUCLEOTIDE SEQUENCE [LARGE SCALE GENOMIC DNA]</scope>
    <source>
        <strain evidence="3 4">M169</strain>
    </source>
</reference>
<keyword evidence="4" id="KW-1185">Reference proteome</keyword>